<dbReference type="SUPFAM" id="SSF55826">
    <property type="entry name" value="YbaK/ProRS associated domain"/>
    <property type="match status" value="1"/>
</dbReference>
<dbReference type="InterPro" id="IPR007214">
    <property type="entry name" value="YbaK/aa-tRNA-synth-assoc-dom"/>
</dbReference>
<dbReference type="GO" id="GO:0002161">
    <property type="term" value="F:aminoacyl-tRNA deacylase activity"/>
    <property type="evidence" value="ECO:0007669"/>
    <property type="project" value="InterPro"/>
</dbReference>
<dbReference type="InterPro" id="IPR040285">
    <property type="entry name" value="ProX/PRXD1"/>
</dbReference>
<protein>
    <submittedName>
        <fullName evidence="3">Ala-tRNA(Pro) hydrolase</fullName>
    </submittedName>
</protein>
<dbReference type="Gene3D" id="3.90.960.10">
    <property type="entry name" value="YbaK/aminoacyl-tRNA synthetase-associated domain"/>
    <property type="match status" value="1"/>
</dbReference>
<keyword evidence="4" id="KW-1185">Reference proteome</keyword>
<keyword evidence="3" id="KW-0378">Hydrolase</keyword>
<feature type="domain" description="YbaK/aminoacyl-tRNA synthetase-associated" evidence="2">
    <location>
        <begin position="42"/>
        <end position="166"/>
    </location>
</feature>
<dbReference type="EMBL" id="FWZX01000004">
    <property type="protein sequence ID" value="SMF09578.1"/>
    <property type="molecule type" value="Genomic_DNA"/>
</dbReference>
<comment type="similarity">
    <text evidence="1">Belongs to the PRORSD1 family.</text>
</comment>
<accession>A0A1Y6BIN1</accession>
<gene>
    <name evidence="3" type="ORF">SAMN05428998_104252</name>
</gene>
<dbReference type="PANTHER" id="PTHR31423">
    <property type="entry name" value="YBAK DOMAIN-CONTAINING PROTEIN"/>
    <property type="match status" value="1"/>
</dbReference>
<dbReference type="InterPro" id="IPR036754">
    <property type="entry name" value="YbaK/aa-tRNA-synt-asso_dom_sf"/>
</dbReference>
<name>A0A1Y6BIN1_9PROT</name>
<evidence type="ECO:0000313" key="4">
    <source>
        <dbReference type="Proteomes" id="UP000192917"/>
    </source>
</evidence>
<dbReference type="STRING" id="560819.SAMN05428998_104252"/>
<dbReference type="AlphaFoldDB" id="A0A1Y6BIN1"/>
<reference evidence="3 4" key="1">
    <citation type="submission" date="2017-04" db="EMBL/GenBank/DDBJ databases">
        <authorList>
            <person name="Afonso C.L."/>
            <person name="Miller P.J."/>
            <person name="Scott M.A."/>
            <person name="Spackman E."/>
            <person name="Goraichik I."/>
            <person name="Dimitrov K.M."/>
            <person name="Suarez D.L."/>
            <person name="Swayne D.E."/>
        </authorList>
    </citation>
    <scope>NUCLEOTIDE SEQUENCE [LARGE SCALE GENOMIC DNA]</scope>
    <source>
        <strain evidence="3 4">USBA 355</strain>
    </source>
</reference>
<dbReference type="Pfam" id="PF04073">
    <property type="entry name" value="tRNA_edit"/>
    <property type="match status" value="1"/>
</dbReference>
<proteinExistence type="inferred from homology"/>
<evidence type="ECO:0000313" key="3">
    <source>
        <dbReference type="EMBL" id="SMF09578.1"/>
    </source>
</evidence>
<evidence type="ECO:0000256" key="1">
    <source>
        <dbReference type="ARBA" id="ARBA00010201"/>
    </source>
</evidence>
<dbReference type="CDD" id="cd04335">
    <property type="entry name" value="PrdX_deacylase"/>
    <property type="match status" value="1"/>
</dbReference>
<evidence type="ECO:0000259" key="2">
    <source>
        <dbReference type="Pfam" id="PF04073"/>
    </source>
</evidence>
<dbReference type="FunFam" id="3.90.960.10:FF:000005">
    <property type="entry name" value="Putative prolyl-tRNA synthetase"/>
    <property type="match status" value="1"/>
</dbReference>
<dbReference type="RefSeq" id="WP_085121949.1">
    <property type="nucleotide sequence ID" value="NZ_FWZX01000004.1"/>
</dbReference>
<dbReference type="Proteomes" id="UP000192917">
    <property type="component" value="Unassembled WGS sequence"/>
</dbReference>
<sequence>MGEGEATQEIEARLADGTAPLTPEALLARLAELGIAQSTVEHPPVFTVEEAKALRGKLPGAHVKNLFLRNKKGRMWLLSCLEDRDIDLKVLGERLEAGRLSFGSAERLMSYLGVRPGAVTALAVVNDRTKAVQLVLDRALTEIDPVNLHPLVNTMTTALSPAGLRAFCQATDHEPQLLDFD</sequence>
<organism evidence="3 4">
    <name type="scientific">Tistlia consotensis USBA 355</name>
    <dbReference type="NCBI Taxonomy" id="560819"/>
    <lineage>
        <taxon>Bacteria</taxon>
        <taxon>Pseudomonadati</taxon>
        <taxon>Pseudomonadota</taxon>
        <taxon>Alphaproteobacteria</taxon>
        <taxon>Rhodospirillales</taxon>
        <taxon>Rhodovibrionaceae</taxon>
        <taxon>Tistlia</taxon>
    </lineage>
</organism>
<dbReference type="PANTHER" id="PTHR31423:SF3">
    <property type="entry name" value="PROLYL-TRNA SYNTHETASE ASSOCIATED DOMAIN-CONTAINING PROTEIN 1-RELATED"/>
    <property type="match status" value="1"/>
</dbReference>